<reference evidence="2" key="1">
    <citation type="journal article" date="2020" name="Stud. Mycol.">
        <title>101 Dothideomycetes genomes: a test case for predicting lifestyles and emergence of pathogens.</title>
        <authorList>
            <person name="Haridas S."/>
            <person name="Albert R."/>
            <person name="Binder M."/>
            <person name="Bloem J."/>
            <person name="Labutti K."/>
            <person name="Salamov A."/>
            <person name="Andreopoulos B."/>
            <person name="Baker S."/>
            <person name="Barry K."/>
            <person name="Bills G."/>
            <person name="Bluhm B."/>
            <person name="Cannon C."/>
            <person name="Castanera R."/>
            <person name="Culley D."/>
            <person name="Daum C."/>
            <person name="Ezra D."/>
            <person name="Gonzalez J."/>
            <person name="Henrissat B."/>
            <person name="Kuo A."/>
            <person name="Liang C."/>
            <person name="Lipzen A."/>
            <person name="Lutzoni F."/>
            <person name="Magnuson J."/>
            <person name="Mondo S."/>
            <person name="Nolan M."/>
            <person name="Ohm R."/>
            <person name="Pangilinan J."/>
            <person name="Park H.-J."/>
            <person name="Ramirez L."/>
            <person name="Alfaro M."/>
            <person name="Sun H."/>
            <person name="Tritt A."/>
            <person name="Yoshinaga Y."/>
            <person name="Zwiers L.-H."/>
            <person name="Turgeon B."/>
            <person name="Goodwin S."/>
            <person name="Spatafora J."/>
            <person name="Crous P."/>
            <person name="Grigoriev I."/>
        </authorList>
    </citation>
    <scope>NUCLEOTIDE SEQUENCE</scope>
    <source>
        <strain evidence="2">CBS 125425</strain>
    </source>
</reference>
<feature type="transmembrane region" description="Helical" evidence="1">
    <location>
        <begin position="409"/>
        <end position="430"/>
    </location>
</feature>
<keyword evidence="1" id="KW-0812">Transmembrane</keyword>
<evidence type="ECO:0000313" key="2">
    <source>
        <dbReference type="EMBL" id="KAF2740632.1"/>
    </source>
</evidence>
<sequence length="456" mass="50939">MITLTSWHHLRTWKLPLVQLISQLPKAPLGYAVESATITHLLGDPIDSLAATLVTLAQCQARAKLAQNACGIVGLRQGNAEYDRAWKALSIIMVSYDECGRQDKAIEAHQHFLAFSRRTNMGLGMTSPRDLAVQDAFAYVFDETAHSLAADRSTKSLPVFFSELIFIGGWIIALIKTGSSDPGPANWVNVEAQSVAISAMFLWVTALVVLGAIVGVGQSEDSAPRILQRYEYDIRAMREQDQPKPSASLRGKVTWCLRSTERAASGGMYSWKPKKWEETARGTVIFHCLIAISVVGVSYLTAAVLSDLVSPRGLGCRHVVESVIFAFWFLSFAVECVLELLLREKAFWPVFWKDTFVSLAVVAVVLVTQWGIMNRCACWSSWGKVGVHLPQMPEVRQELMHYIHGVAPWITFMAVLLQLLFCGLAVWMYLDAIRVFIQRDDGKSNCFWRNKTVRRN</sequence>
<dbReference type="AlphaFoldDB" id="A0A9P4RC07"/>
<organism evidence="2 3">
    <name type="scientific">Polyplosphaeria fusca</name>
    <dbReference type="NCBI Taxonomy" id="682080"/>
    <lineage>
        <taxon>Eukaryota</taxon>
        <taxon>Fungi</taxon>
        <taxon>Dikarya</taxon>
        <taxon>Ascomycota</taxon>
        <taxon>Pezizomycotina</taxon>
        <taxon>Dothideomycetes</taxon>
        <taxon>Pleosporomycetidae</taxon>
        <taxon>Pleosporales</taxon>
        <taxon>Tetraplosphaeriaceae</taxon>
        <taxon>Polyplosphaeria</taxon>
    </lineage>
</organism>
<keyword evidence="1" id="KW-0472">Membrane</keyword>
<protein>
    <recommendedName>
        <fullName evidence="4">Transmembrane protein</fullName>
    </recommendedName>
</protein>
<evidence type="ECO:0000256" key="1">
    <source>
        <dbReference type="SAM" id="Phobius"/>
    </source>
</evidence>
<evidence type="ECO:0008006" key="4">
    <source>
        <dbReference type="Google" id="ProtNLM"/>
    </source>
</evidence>
<feature type="transmembrane region" description="Helical" evidence="1">
    <location>
        <begin position="195"/>
        <end position="216"/>
    </location>
</feature>
<name>A0A9P4RC07_9PLEO</name>
<dbReference type="Proteomes" id="UP000799444">
    <property type="component" value="Unassembled WGS sequence"/>
</dbReference>
<proteinExistence type="predicted"/>
<accession>A0A9P4RC07</accession>
<feature type="transmembrane region" description="Helical" evidence="1">
    <location>
        <begin position="325"/>
        <end position="342"/>
    </location>
</feature>
<dbReference type="OrthoDB" id="3010248at2759"/>
<dbReference type="EMBL" id="ML996099">
    <property type="protein sequence ID" value="KAF2740632.1"/>
    <property type="molecule type" value="Genomic_DNA"/>
</dbReference>
<feature type="transmembrane region" description="Helical" evidence="1">
    <location>
        <begin position="157"/>
        <end position="175"/>
    </location>
</feature>
<gene>
    <name evidence="2" type="ORF">EJ04DRAFT_507657</name>
</gene>
<evidence type="ECO:0000313" key="3">
    <source>
        <dbReference type="Proteomes" id="UP000799444"/>
    </source>
</evidence>
<comment type="caution">
    <text evidence="2">The sequence shown here is derived from an EMBL/GenBank/DDBJ whole genome shotgun (WGS) entry which is preliminary data.</text>
</comment>
<feature type="transmembrane region" description="Helical" evidence="1">
    <location>
        <begin position="354"/>
        <end position="372"/>
    </location>
</feature>
<keyword evidence="1" id="KW-1133">Transmembrane helix</keyword>
<keyword evidence="3" id="KW-1185">Reference proteome</keyword>
<feature type="transmembrane region" description="Helical" evidence="1">
    <location>
        <begin position="284"/>
        <end position="305"/>
    </location>
</feature>